<accession>A0ABP6Z2U9</accession>
<evidence type="ECO:0000313" key="2">
    <source>
        <dbReference type="Proteomes" id="UP001500707"/>
    </source>
</evidence>
<organism evidence="1 2">
    <name type="scientific">Streptomyces osmaniensis</name>
    <dbReference type="NCBI Taxonomy" id="593134"/>
    <lineage>
        <taxon>Bacteria</taxon>
        <taxon>Bacillati</taxon>
        <taxon>Actinomycetota</taxon>
        <taxon>Actinomycetes</taxon>
        <taxon>Kitasatosporales</taxon>
        <taxon>Streptomycetaceae</taxon>
        <taxon>Streptomyces</taxon>
    </lineage>
</organism>
<sequence length="141" mass="14510">MIESAQNDTELKLHELSHALIGELEGLIGSCKTTGDLKTVLGAVSLMDTFLARAIAVSIVSFAHGGTLPPPGGDPVSVQVKAAAVLDKIPQSWEWTGPLRNLLAVQGVSSHAAAGAHGALADTASVSLKDIYAALEEMLGE</sequence>
<name>A0ABP6Z2U9_9ACTN</name>
<reference evidence="2" key="1">
    <citation type="journal article" date="2019" name="Int. J. Syst. Evol. Microbiol.">
        <title>The Global Catalogue of Microorganisms (GCM) 10K type strain sequencing project: providing services to taxonomists for standard genome sequencing and annotation.</title>
        <authorList>
            <consortium name="The Broad Institute Genomics Platform"/>
            <consortium name="The Broad Institute Genome Sequencing Center for Infectious Disease"/>
            <person name="Wu L."/>
            <person name="Ma J."/>
        </authorList>
    </citation>
    <scope>NUCLEOTIDE SEQUENCE [LARGE SCALE GENOMIC DNA]</scope>
    <source>
        <strain evidence="2">JCM 17656</strain>
    </source>
</reference>
<evidence type="ECO:0000313" key="1">
    <source>
        <dbReference type="EMBL" id="GAA3595201.1"/>
    </source>
</evidence>
<proteinExistence type="predicted"/>
<keyword evidence="2" id="KW-1185">Reference proteome</keyword>
<dbReference type="EMBL" id="BAABCE010000037">
    <property type="protein sequence ID" value="GAA3595201.1"/>
    <property type="molecule type" value="Genomic_DNA"/>
</dbReference>
<dbReference type="Proteomes" id="UP001500707">
    <property type="component" value="Unassembled WGS sequence"/>
</dbReference>
<gene>
    <name evidence="1" type="ORF">GCM10022295_90560</name>
</gene>
<protein>
    <submittedName>
        <fullName evidence="1">Uncharacterized protein</fullName>
    </submittedName>
</protein>
<comment type="caution">
    <text evidence="1">The sequence shown here is derived from an EMBL/GenBank/DDBJ whole genome shotgun (WGS) entry which is preliminary data.</text>
</comment>